<organism evidence="3 4">
    <name type="scientific">Rhodovulum sulfidophilum</name>
    <name type="common">Rhodobacter sulfidophilus</name>
    <dbReference type="NCBI Taxonomy" id="35806"/>
    <lineage>
        <taxon>Bacteria</taxon>
        <taxon>Pseudomonadati</taxon>
        <taxon>Pseudomonadota</taxon>
        <taxon>Alphaproteobacteria</taxon>
        <taxon>Rhodobacterales</taxon>
        <taxon>Paracoccaceae</taxon>
        <taxon>Rhodovulum</taxon>
    </lineage>
</organism>
<dbReference type="InterPro" id="IPR050057">
    <property type="entry name" value="Prokaryotic/Mito_RF"/>
</dbReference>
<evidence type="ECO:0000313" key="4">
    <source>
        <dbReference type="Proteomes" id="UP000249185"/>
    </source>
</evidence>
<dbReference type="AlphaFoldDB" id="A0A2W5N037"/>
<dbReference type="Pfam" id="PF00472">
    <property type="entry name" value="RF-1"/>
    <property type="match status" value="1"/>
</dbReference>
<dbReference type="PANTHER" id="PTHR43804">
    <property type="entry name" value="LD18447P"/>
    <property type="match status" value="1"/>
</dbReference>
<dbReference type="Proteomes" id="UP000249185">
    <property type="component" value="Unassembled WGS sequence"/>
</dbReference>
<evidence type="ECO:0000259" key="2">
    <source>
        <dbReference type="Pfam" id="PF00472"/>
    </source>
</evidence>
<dbReference type="InterPro" id="IPR045853">
    <property type="entry name" value="Pep_chain_release_fac_I_sf"/>
</dbReference>
<proteinExistence type="inferred from homology"/>
<dbReference type="PANTHER" id="PTHR43804:SF9">
    <property type="entry name" value="PEPTIDE CHAIN RELEASE FACTOR HOMOLOG-RELATED"/>
    <property type="match status" value="1"/>
</dbReference>
<feature type="domain" description="Prokaryotic-type class I peptide chain release factors" evidence="2">
    <location>
        <begin position="104"/>
        <end position="197"/>
    </location>
</feature>
<dbReference type="EMBL" id="QFPW01000020">
    <property type="protein sequence ID" value="PZQ46891.1"/>
    <property type="molecule type" value="Genomic_DNA"/>
</dbReference>
<protein>
    <submittedName>
        <fullName evidence="3">Peptide chain release factor-like protein</fullName>
    </submittedName>
</protein>
<gene>
    <name evidence="3" type="ORF">DI556_19205</name>
</gene>
<reference evidence="3 4" key="1">
    <citation type="submission" date="2017-08" db="EMBL/GenBank/DDBJ databases">
        <title>Infants hospitalized years apart are colonized by the same room-sourced microbial strains.</title>
        <authorList>
            <person name="Brooks B."/>
            <person name="Olm M.R."/>
            <person name="Firek B.A."/>
            <person name="Baker R."/>
            <person name="Thomas B.C."/>
            <person name="Morowitz M.J."/>
            <person name="Banfield J.F."/>
        </authorList>
    </citation>
    <scope>NUCLEOTIDE SEQUENCE [LARGE SCALE GENOMIC DNA]</scope>
    <source>
        <strain evidence="3">S2_005_002_R2_34</strain>
    </source>
</reference>
<dbReference type="GO" id="GO:0003747">
    <property type="term" value="F:translation release factor activity"/>
    <property type="evidence" value="ECO:0007669"/>
    <property type="project" value="InterPro"/>
</dbReference>
<dbReference type="Gene3D" id="3.30.160.20">
    <property type="match status" value="1"/>
</dbReference>
<evidence type="ECO:0000313" key="3">
    <source>
        <dbReference type="EMBL" id="PZQ46891.1"/>
    </source>
</evidence>
<accession>A0A2W5N037</accession>
<dbReference type="SUPFAM" id="SSF75620">
    <property type="entry name" value="Release factor"/>
    <property type="match status" value="1"/>
</dbReference>
<dbReference type="InterPro" id="IPR000352">
    <property type="entry name" value="Pep_chain_release_fac_I"/>
</dbReference>
<name>A0A2W5N037_RHOSU</name>
<comment type="similarity">
    <text evidence="1">Belongs to the prokaryotic/mitochondrial release factor family.</text>
</comment>
<sequence length="211" mass="23165">MTERETLLLSSGNGPGECRQAVAHLLVRLTDEAELLGLDLDVAERAAAHGPASAVIVLTGTGATEMVRDWEGSILWRCPSSLRPKHPRKNWFAQIFRLAPAPVAIRIDPETVEMQAIRAGGPGGQHQNKTSSAIRARWVDPEGRAWSVVVRDNRSQHINRRAALVRLSVLISADRAEALASQKSAVHDLHGQIQRGDPRKVFDGEGFREVR</sequence>
<evidence type="ECO:0000256" key="1">
    <source>
        <dbReference type="ARBA" id="ARBA00010835"/>
    </source>
</evidence>
<comment type="caution">
    <text evidence="3">The sequence shown here is derived from an EMBL/GenBank/DDBJ whole genome shotgun (WGS) entry which is preliminary data.</text>
</comment>